<comment type="caution">
    <text evidence="1">The sequence shown here is derived from an EMBL/GenBank/DDBJ whole genome shotgun (WGS) entry which is preliminary data.</text>
</comment>
<accession>A0A0F9BSL9</accession>
<dbReference type="EMBL" id="LAZR01036419">
    <property type="protein sequence ID" value="KKL24885.1"/>
    <property type="molecule type" value="Genomic_DNA"/>
</dbReference>
<reference evidence="1" key="1">
    <citation type="journal article" date="2015" name="Nature">
        <title>Complex archaea that bridge the gap between prokaryotes and eukaryotes.</title>
        <authorList>
            <person name="Spang A."/>
            <person name="Saw J.H."/>
            <person name="Jorgensen S.L."/>
            <person name="Zaremba-Niedzwiedzka K."/>
            <person name="Martijn J."/>
            <person name="Lind A.E."/>
            <person name="van Eijk R."/>
            <person name="Schleper C."/>
            <person name="Guy L."/>
            <person name="Ettema T.J."/>
        </authorList>
    </citation>
    <scope>NUCLEOTIDE SEQUENCE</scope>
</reference>
<organism evidence="1">
    <name type="scientific">marine sediment metagenome</name>
    <dbReference type="NCBI Taxonomy" id="412755"/>
    <lineage>
        <taxon>unclassified sequences</taxon>
        <taxon>metagenomes</taxon>
        <taxon>ecological metagenomes</taxon>
    </lineage>
</organism>
<protein>
    <submittedName>
        <fullName evidence="1">Uncharacterized protein</fullName>
    </submittedName>
</protein>
<sequence>MRIGMGYSTEDQHLLNVRNSVYAAMYRRNGLHETADMFWTAWNIHYKKRKRALTYRIVGL</sequence>
<name>A0A0F9BSL9_9ZZZZ</name>
<gene>
    <name evidence="1" type="ORF">LCGC14_2410820</name>
</gene>
<dbReference type="AlphaFoldDB" id="A0A0F9BSL9"/>
<evidence type="ECO:0000313" key="1">
    <source>
        <dbReference type="EMBL" id="KKL24885.1"/>
    </source>
</evidence>
<proteinExistence type="predicted"/>